<protein>
    <recommendedName>
        <fullName evidence="6">Ig-like domain-containing protein</fullName>
    </recommendedName>
</protein>
<feature type="transmembrane region" description="Helical" evidence="5">
    <location>
        <begin position="197"/>
        <end position="218"/>
    </location>
</feature>
<organism evidence="7 8">
    <name type="scientific">Alosa alosa</name>
    <name type="common">allis shad</name>
    <dbReference type="NCBI Taxonomy" id="278164"/>
    <lineage>
        <taxon>Eukaryota</taxon>
        <taxon>Metazoa</taxon>
        <taxon>Chordata</taxon>
        <taxon>Craniata</taxon>
        <taxon>Vertebrata</taxon>
        <taxon>Euteleostomi</taxon>
        <taxon>Actinopterygii</taxon>
        <taxon>Neopterygii</taxon>
        <taxon>Teleostei</taxon>
        <taxon>Clupei</taxon>
        <taxon>Clupeiformes</taxon>
        <taxon>Clupeoidei</taxon>
        <taxon>Clupeidae</taxon>
        <taxon>Alosa</taxon>
    </lineage>
</organism>
<accession>A0AAV6HJH3</accession>
<gene>
    <name evidence="7" type="ORF">AALO_G00010390</name>
</gene>
<feature type="compositionally biased region" description="Polar residues" evidence="4">
    <location>
        <begin position="264"/>
        <end position="291"/>
    </location>
</feature>
<dbReference type="PANTHER" id="PTHR11860:SF87">
    <property type="entry name" value="CMRF35-LIKE MOLECULE 8"/>
    <property type="match status" value="1"/>
</dbReference>
<evidence type="ECO:0000256" key="4">
    <source>
        <dbReference type="SAM" id="MobiDB-lite"/>
    </source>
</evidence>
<dbReference type="InterPro" id="IPR007110">
    <property type="entry name" value="Ig-like_dom"/>
</dbReference>
<comment type="subcellular location">
    <subcellularLocation>
        <location evidence="1">Membrane</location>
    </subcellularLocation>
</comment>
<keyword evidence="8" id="KW-1185">Reference proteome</keyword>
<dbReference type="PROSITE" id="PS50835">
    <property type="entry name" value="IG_LIKE"/>
    <property type="match status" value="1"/>
</dbReference>
<evidence type="ECO:0000256" key="3">
    <source>
        <dbReference type="ARBA" id="ARBA00023136"/>
    </source>
</evidence>
<evidence type="ECO:0000256" key="1">
    <source>
        <dbReference type="ARBA" id="ARBA00004370"/>
    </source>
</evidence>
<keyword evidence="5" id="KW-1133">Transmembrane helix</keyword>
<evidence type="ECO:0000256" key="5">
    <source>
        <dbReference type="SAM" id="Phobius"/>
    </source>
</evidence>
<dbReference type="Pfam" id="PF07686">
    <property type="entry name" value="V-set"/>
    <property type="match status" value="1"/>
</dbReference>
<keyword evidence="2 5" id="KW-0812">Transmembrane</keyword>
<evidence type="ECO:0000256" key="2">
    <source>
        <dbReference type="ARBA" id="ARBA00022692"/>
    </source>
</evidence>
<dbReference type="InterPro" id="IPR036179">
    <property type="entry name" value="Ig-like_dom_sf"/>
</dbReference>
<feature type="region of interest" description="Disordered" evidence="4">
    <location>
        <begin position="148"/>
        <end position="173"/>
    </location>
</feature>
<feature type="compositionally biased region" description="Polar residues" evidence="4">
    <location>
        <begin position="160"/>
        <end position="173"/>
    </location>
</feature>
<evidence type="ECO:0000259" key="6">
    <source>
        <dbReference type="PROSITE" id="PS50835"/>
    </source>
</evidence>
<dbReference type="Proteomes" id="UP000823561">
    <property type="component" value="Chromosome 1"/>
</dbReference>
<dbReference type="InterPro" id="IPR003599">
    <property type="entry name" value="Ig_sub"/>
</dbReference>
<reference evidence="7 8" key="1">
    <citation type="submission" date="2020-10" db="EMBL/GenBank/DDBJ databases">
        <title>Chromosome-scale genome assembly of the Allis shad, Alosa alosa.</title>
        <authorList>
            <person name="Margot Z."/>
            <person name="Christophe K."/>
            <person name="Cabau C."/>
            <person name="Louis A."/>
            <person name="Berthelot C."/>
            <person name="Parey E."/>
            <person name="Roest Crollius H."/>
            <person name="Montfort J."/>
            <person name="Robinson-Rechavi M."/>
            <person name="Bucao C."/>
            <person name="Bouchez O."/>
            <person name="Gislard M."/>
            <person name="Lluch J."/>
            <person name="Milhes M."/>
            <person name="Lampietro C."/>
            <person name="Lopez Roques C."/>
            <person name="Donnadieu C."/>
            <person name="Braasch I."/>
            <person name="Desvignes T."/>
            <person name="Postlethwait J."/>
            <person name="Bobe J."/>
            <person name="Guiguen Y."/>
        </authorList>
    </citation>
    <scope>NUCLEOTIDE SEQUENCE [LARGE SCALE GENOMIC DNA]</scope>
    <source>
        <strain evidence="7">M-15738</strain>
        <tissue evidence="7">Blood</tissue>
    </source>
</reference>
<dbReference type="GO" id="GO:0004888">
    <property type="term" value="F:transmembrane signaling receptor activity"/>
    <property type="evidence" value="ECO:0007669"/>
    <property type="project" value="TreeGrafter"/>
</dbReference>
<dbReference type="Gene3D" id="2.60.40.10">
    <property type="entry name" value="Immunoglobulins"/>
    <property type="match status" value="1"/>
</dbReference>
<feature type="domain" description="Ig-like" evidence="6">
    <location>
        <begin position="39"/>
        <end position="146"/>
    </location>
</feature>
<dbReference type="InterPro" id="IPR050671">
    <property type="entry name" value="CD300_family_receptors"/>
</dbReference>
<comment type="caution">
    <text evidence="7">The sequence shown here is derived from an EMBL/GenBank/DDBJ whole genome shotgun (WGS) entry which is preliminary data.</text>
</comment>
<dbReference type="GO" id="GO:0005886">
    <property type="term" value="C:plasma membrane"/>
    <property type="evidence" value="ECO:0007669"/>
    <property type="project" value="TreeGrafter"/>
</dbReference>
<proteinExistence type="predicted"/>
<dbReference type="InterPro" id="IPR013783">
    <property type="entry name" value="Ig-like_fold"/>
</dbReference>
<dbReference type="PANTHER" id="PTHR11860">
    <property type="entry name" value="POLYMERIC-IMMUNOGLOBULIN RECEPTOR"/>
    <property type="match status" value="1"/>
</dbReference>
<dbReference type="AlphaFoldDB" id="A0AAV6HJH3"/>
<feature type="region of interest" description="Disordered" evidence="4">
    <location>
        <begin position="260"/>
        <end position="294"/>
    </location>
</feature>
<keyword evidence="3 5" id="KW-0472">Membrane</keyword>
<sequence length="309" mass="34024">MRNLQPSTDYTNFWCAMSLIETSPYDDKKELSIEYQSDPDLSVQRSEVSGEAGGDVSVLCRYSARYRREKKRWCRLRDQRCSSVGGFRSPADPNEGWDPQMRDDGSGTLSVEMVGVKQTDSGWYWCEVGDLQRPVYLNIIQQPAISIPTTTNRNSHGHTNDVNSSETTKGITGRRNNTWVTNATVDNNEVFSGHVTLPVLIGVAGLLLLLAVVGLVFCKTCGRNRASREKNNLTYAPVTLGTNSQPEDSLTYSTVALKERSNNHKQPQGSTASLSTDHPNVTCHKPSSTEPLDTAGAADVVYSAVSRVQ</sequence>
<name>A0AAV6HJH3_9TELE</name>
<evidence type="ECO:0000313" key="8">
    <source>
        <dbReference type="Proteomes" id="UP000823561"/>
    </source>
</evidence>
<evidence type="ECO:0000313" key="7">
    <source>
        <dbReference type="EMBL" id="KAG5286047.1"/>
    </source>
</evidence>
<dbReference type="EMBL" id="JADWDJ010000001">
    <property type="protein sequence ID" value="KAG5286047.1"/>
    <property type="molecule type" value="Genomic_DNA"/>
</dbReference>
<dbReference type="SUPFAM" id="SSF48726">
    <property type="entry name" value="Immunoglobulin"/>
    <property type="match status" value="1"/>
</dbReference>
<dbReference type="SMART" id="SM00409">
    <property type="entry name" value="IG"/>
    <property type="match status" value="1"/>
</dbReference>
<dbReference type="InterPro" id="IPR013106">
    <property type="entry name" value="Ig_V-set"/>
</dbReference>